<proteinExistence type="predicted"/>
<protein>
    <submittedName>
        <fullName evidence="1">Uncharacterized protein</fullName>
    </submittedName>
</protein>
<dbReference type="AlphaFoldDB" id="A0A655BS29"/>
<evidence type="ECO:0000313" key="1">
    <source>
        <dbReference type="EMBL" id="CNT73700.1"/>
    </source>
</evidence>
<evidence type="ECO:0000313" key="2">
    <source>
        <dbReference type="Proteomes" id="UP000041314"/>
    </source>
</evidence>
<dbReference type="EMBL" id="CQPA01000004">
    <property type="protein sequence ID" value="CNT73700.1"/>
    <property type="molecule type" value="Genomic_DNA"/>
</dbReference>
<name>A0A655BS29_SALET</name>
<dbReference type="Proteomes" id="UP000041314">
    <property type="component" value="Unassembled WGS sequence"/>
</dbReference>
<organism evidence="1 2">
    <name type="scientific">Salmonella enterica subsp. enterica serovar Bovismorbificans</name>
    <dbReference type="NCBI Taxonomy" id="58097"/>
    <lineage>
        <taxon>Bacteria</taxon>
        <taxon>Pseudomonadati</taxon>
        <taxon>Pseudomonadota</taxon>
        <taxon>Gammaproteobacteria</taxon>
        <taxon>Enterobacterales</taxon>
        <taxon>Enterobacteriaceae</taxon>
        <taxon>Salmonella</taxon>
    </lineage>
</organism>
<reference evidence="1 2" key="1">
    <citation type="submission" date="2015-03" db="EMBL/GenBank/DDBJ databases">
        <authorList>
            <consortium name="Pathogen Informatics"/>
        </authorList>
    </citation>
    <scope>NUCLEOTIDE SEQUENCE [LARGE SCALE GENOMIC DNA]</scope>
    <source>
        <strain evidence="1 2">A1104</strain>
    </source>
</reference>
<gene>
    <name evidence="1" type="ORF">ERS008198_00861</name>
</gene>
<accession>A0A655BS29</accession>
<sequence length="55" mass="6654">MDFAFTVNCSQYYLITTPYSTVRNLSPVSHARNLFFQFFQNVNYINSHLFYQNQY</sequence>